<dbReference type="RefSeq" id="WP_183278100.1">
    <property type="nucleotide sequence ID" value="NZ_BLZR01000001.1"/>
</dbReference>
<evidence type="ECO:0000313" key="2">
    <source>
        <dbReference type="Proteomes" id="UP000580568"/>
    </source>
</evidence>
<comment type="caution">
    <text evidence="1">The sequence shown here is derived from an EMBL/GenBank/DDBJ whole genome shotgun (WGS) entry which is preliminary data.</text>
</comment>
<gene>
    <name evidence="1" type="ORF">bsdtw1_02791</name>
</gene>
<evidence type="ECO:0000313" key="1">
    <source>
        <dbReference type="EMBL" id="GFP76688.1"/>
    </source>
</evidence>
<proteinExistence type="predicted"/>
<dbReference type="AlphaFoldDB" id="A0A6V8SNC4"/>
<dbReference type="EMBL" id="BLZR01000001">
    <property type="protein sequence ID" value="GFP76688.1"/>
    <property type="molecule type" value="Genomic_DNA"/>
</dbReference>
<accession>A0A6V8SNC4</accession>
<keyword evidence="2" id="KW-1185">Reference proteome</keyword>
<dbReference type="Proteomes" id="UP000580568">
    <property type="component" value="Unassembled WGS sequence"/>
</dbReference>
<name>A0A6V8SNC4_9CLOT</name>
<protein>
    <submittedName>
        <fullName evidence="1">Uncharacterized protein</fullName>
    </submittedName>
</protein>
<reference evidence="1 2" key="1">
    <citation type="submission" date="2020-07" db="EMBL/GenBank/DDBJ databases">
        <title>A new beta-1,3-glucan-decomposing anaerobic bacterium isolated from anoxic soil subjected to biological soil disinfestation.</title>
        <authorList>
            <person name="Ueki A."/>
            <person name="Tonouchi A."/>
        </authorList>
    </citation>
    <scope>NUCLEOTIDE SEQUENCE [LARGE SCALE GENOMIC DNA]</scope>
    <source>
        <strain evidence="1 2">TW1</strain>
    </source>
</reference>
<sequence length="117" mass="13522">MKGLNEVKKSGFSKNSFSDTVIRSSANTEEYVSYVISLINSNLFNGADTVDYLLDEESLCLYHGQNEFLNISQKYVDNFRQRGNFAFDKFILDILSANGFDINKRNNYYNKLKRVCM</sequence>
<organism evidence="1 2">
    <name type="scientific">Clostridium fungisolvens</name>
    <dbReference type="NCBI Taxonomy" id="1604897"/>
    <lineage>
        <taxon>Bacteria</taxon>
        <taxon>Bacillati</taxon>
        <taxon>Bacillota</taxon>
        <taxon>Clostridia</taxon>
        <taxon>Eubacteriales</taxon>
        <taxon>Clostridiaceae</taxon>
        <taxon>Clostridium</taxon>
    </lineage>
</organism>